<accession>A0A1H2BYD1</accession>
<evidence type="ECO:0000313" key="2">
    <source>
        <dbReference type="Proteomes" id="UP000199679"/>
    </source>
</evidence>
<evidence type="ECO:0000313" key="1">
    <source>
        <dbReference type="EMBL" id="SDT63268.1"/>
    </source>
</evidence>
<dbReference type="EMBL" id="LT629740">
    <property type="protein sequence ID" value="SDT63268.1"/>
    <property type="molecule type" value="Genomic_DNA"/>
</dbReference>
<name>A0A1H2BYD1_MUCMA</name>
<gene>
    <name evidence="1" type="ORF">SAMN05216490_4461</name>
</gene>
<dbReference type="STRING" id="652787.SAMN05216490_4461"/>
<proteinExistence type="predicted"/>
<keyword evidence="2" id="KW-1185">Reference proteome</keyword>
<protein>
    <submittedName>
        <fullName evidence="1">Uncharacterized protein</fullName>
    </submittedName>
</protein>
<dbReference type="Proteomes" id="UP000199679">
    <property type="component" value="Chromosome I"/>
</dbReference>
<reference evidence="1 2" key="1">
    <citation type="submission" date="2016-10" db="EMBL/GenBank/DDBJ databases">
        <authorList>
            <person name="de Groot N.N."/>
        </authorList>
    </citation>
    <scope>NUCLEOTIDE SEQUENCE [LARGE SCALE GENOMIC DNA]</scope>
    <source>
        <strain evidence="1 2">MP1X4</strain>
    </source>
</reference>
<sequence length="33" mass="3786">MGGTDINVSYYTKVVTYYTKQVVAYITEKLHSI</sequence>
<organism evidence="1 2">
    <name type="scientific">Mucilaginibacter mallensis</name>
    <dbReference type="NCBI Taxonomy" id="652787"/>
    <lineage>
        <taxon>Bacteria</taxon>
        <taxon>Pseudomonadati</taxon>
        <taxon>Bacteroidota</taxon>
        <taxon>Sphingobacteriia</taxon>
        <taxon>Sphingobacteriales</taxon>
        <taxon>Sphingobacteriaceae</taxon>
        <taxon>Mucilaginibacter</taxon>
    </lineage>
</organism>
<dbReference type="AlphaFoldDB" id="A0A1H2BYD1"/>